<protein>
    <submittedName>
        <fullName evidence="1">Uncharacterized protein</fullName>
    </submittedName>
</protein>
<accession>A0A9X6RNJ3</accession>
<keyword evidence="2" id="KW-1185">Reference proteome</keyword>
<sequence length="191" mass="20406">MQEQMRRKTKYHMHVSNVWLLFLKNIELTGNVGLRRFYPAESSSGFALTSTVNLVINGSSLTVFPGVILNSLAASTTATLVFVNNANECGDCRKFNQAPLVDWALTSPGRDIILNCLANAKSNYVSLGGGNATDLHDNPDCDLSLFSTTGPIAGSTVPTMAVVTGTSNGVDVNTTGRSLISLIFLFLGLFV</sequence>
<dbReference type="AlphaFoldDB" id="A0A9X6RNJ3"/>
<name>A0A9X6RNJ3_HYPEX</name>
<evidence type="ECO:0000313" key="2">
    <source>
        <dbReference type="Proteomes" id="UP000192578"/>
    </source>
</evidence>
<evidence type="ECO:0000313" key="1">
    <source>
        <dbReference type="EMBL" id="OWA53721.1"/>
    </source>
</evidence>
<dbReference type="Proteomes" id="UP000192578">
    <property type="component" value="Unassembled WGS sequence"/>
</dbReference>
<proteinExistence type="predicted"/>
<gene>
    <name evidence="1" type="ORF">BV898_18143</name>
</gene>
<organism evidence="1 2">
    <name type="scientific">Hypsibius exemplaris</name>
    <name type="common">Freshwater tardigrade</name>
    <dbReference type="NCBI Taxonomy" id="2072580"/>
    <lineage>
        <taxon>Eukaryota</taxon>
        <taxon>Metazoa</taxon>
        <taxon>Ecdysozoa</taxon>
        <taxon>Tardigrada</taxon>
        <taxon>Eutardigrada</taxon>
        <taxon>Parachela</taxon>
        <taxon>Hypsibioidea</taxon>
        <taxon>Hypsibiidae</taxon>
        <taxon>Hypsibius</taxon>
    </lineage>
</organism>
<reference evidence="2" key="1">
    <citation type="submission" date="2017-01" db="EMBL/GenBank/DDBJ databases">
        <title>Comparative genomics of anhydrobiosis in the tardigrade Hypsibius dujardini.</title>
        <authorList>
            <person name="Yoshida Y."/>
            <person name="Koutsovoulos G."/>
            <person name="Laetsch D."/>
            <person name="Stevens L."/>
            <person name="Kumar S."/>
            <person name="Horikawa D."/>
            <person name="Ishino K."/>
            <person name="Komine S."/>
            <person name="Tomita M."/>
            <person name="Blaxter M."/>
            <person name="Arakawa K."/>
        </authorList>
    </citation>
    <scope>NUCLEOTIDE SEQUENCE [LARGE SCALE GENOMIC DNA]</scope>
    <source>
        <strain evidence="2">Z151</strain>
    </source>
</reference>
<comment type="caution">
    <text evidence="1">The sequence shown here is derived from an EMBL/GenBank/DDBJ whole genome shotgun (WGS) entry which is preliminary data.</text>
</comment>
<dbReference type="EMBL" id="MTYJ01000341">
    <property type="protein sequence ID" value="OWA53721.1"/>
    <property type="molecule type" value="Genomic_DNA"/>
</dbReference>